<dbReference type="EMBL" id="JACSQG010000004">
    <property type="protein sequence ID" value="MBD7977427.1"/>
    <property type="molecule type" value="Genomic_DNA"/>
</dbReference>
<keyword evidence="6 11" id="KW-0812">Transmembrane</keyword>
<evidence type="ECO:0000256" key="6">
    <source>
        <dbReference type="ARBA" id="ARBA00022692"/>
    </source>
</evidence>
<evidence type="ECO:0000313" key="13">
    <source>
        <dbReference type="EMBL" id="MBD7977427.1"/>
    </source>
</evidence>
<name>A0ABR8TNT3_9PSED</name>
<dbReference type="Pfam" id="PF21085">
    <property type="entry name" value="CusS"/>
    <property type="match status" value="1"/>
</dbReference>
<dbReference type="Gene3D" id="3.30.565.10">
    <property type="entry name" value="Histidine kinase-like ATPase, C-terminal domain"/>
    <property type="match status" value="1"/>
</dbReference>
<dbReference type="Proteomes" id="UP000611945">
    <property type="component" value="Unassembled WGS sequence"/>
</dbReference>
<evidence type="ECO:0000256" key="3">
    <source>
        <dbReference type="ARBA" id="ARBA00012438"/>
    </source>
</evidence>
<dbReference type="InterPro" id="IPR048590">
    <property type="entry name" value="CusS-like_sensor"/>
</dbReference>
<organism evidence="13 14">
    <name type="scientific">Serpens gallinarum</name>
    <dbReference type="NCBI Taxonomy" id="2763075"/>
    <lineage>
        <taxon>Bacteria</taxon>
        <taxon>Pseudomonadati</taxon>
        <taxon>Pseudomonadota</taxon>
        <taxon>Gammaproteobacteria</taxon>
        <taxon>Pseudomonadales</taxon>
        <taxon>Pseudomonadaceae</taxon>
        <taxon>Pseudomonas</taxon>
    </lineage>
</organism>
<evidence type="ECO:0000256" key="1">
    <source>
        <dbReference type="ARBA" id="ARBA00000085"/>
    </source>
</evidence>
<evidence type="ECO:0000259" key="12">
    <source>
        <dbReference type="PROSITE" id="PS50109"/>
    </source>
</evidence>
<dbReference type="Pfam" id="PF02518">
    <property type="entry name" value="HATPase_c"/>
    <property type="match status" value="1"/>
</dbReference>
<keyword evidence="8 11" id="KW-1133">Transmembrane helix</keyword>
<evidence type="ECO:0000256" key="4">
    <source>
        <dbReference type="ARBA" id="ARBA00022553"/>
    </source>
</evidence>
<dbReference type="InterPro" id="IPR005467">
    <property type="entry name" value="His_kinase_dom"/>
</dbReference>
<reference evidence="13 14" key="1">
    <citation type="submission" date="2020-08" db="EMBL/GenBank/DDBJ databases">
        <title>A Genomic Blueprint of the Chicken Gut Microbiome.</title>
        <authorList>
            <person name="Gilroy R."/>
            <person name="Ravi A."/>
            <person name="Getino M."/>
            <person name="Pursley I."/>
            <person name="Horton D.L."/>
            <person name="Alikhan N.-F."/>
            <person name="Baker D."/>
            <person name="Gharbi K."/>
            <person name="Hall N."/>
            <person name="Watson M."/>
            <person name="Adriaenssens E.M."/>
            <person name="Foster-Nyarko E."/>
            <person name="Jarju S."/>
            <person name="Secka A."/>
            <person name="Antonio M."/>
            <person name="Oren A."/>
            <person name="Chaudhuri R."/>
            <person name="La Ragione R.M."/>
            <person name="Hildebrand F."/>
            <person name="Pallen M.J."/>
        </authorList>
    </citation>
    <scope>NUCLEOTIDE SEQUENCE [LARGE SCALE GENOMIC DNA]</scope>
    <source>
        <strain evidence="13 14">Sa2CUA2</strain>
    </source>
</reference>
<comment type="caution">
    <text evidence="13">The sequence shown here is derived from an EMBL/GenBank/DDBJ whole genome shotgun (WGS) entry which is preliminary data.</text>
</comment>
<dbReference type="InterPro" id="IPR050428">
    <property type="entry name" value="TCS_sensor_his_kinase"/>
</dbReference>
<evidence type="ECO:0000256" key="11">
    <source>
        <dbReference type="SAM" id="Phobius"/>
    </source>
</evidence>
<evidence type="ECO:0000256" key="8">
    <source>
        <dbReference type="ARBA" id="ARBA00022989"/>
    </source>
</evidence>
<keyword evidence="10 11" id="KW-0472">Membrane</keyword>
<gene>
    <name evidence="13" type="ORF">H9642_09520</name>
</gene>
<dbReference type="RefSeq" id="WP_251836204.1">
    <property type="nucleotide sequence ID" value="NZ_JACSQG010000004.1"/>
</dbReference>
<dbReference type="InterPro" id="IPR036890">
    <property type="entry name" value="HATPase_C_sf"/>
</dbReference>
<keyword evidence="4" id="KW-0597">Phosphoprotein</keyword>
<dbReference type="PANTHER" id="PTHR45436">
    <property type="entry name" value="SENSOR HISTIDINE KINASE YKOH"/>
    <property type="match status" value="1"/>
</dbReference>
<dbReference type="PROSITE" id="PS50109">
    <property type="entry name" value="HIS_KIN"/>
    <property type="match status" value="1"/>
</dbReference>
<sequence>MAHFSLTSRLSLLFTLAVCGVLVASGFVFDQFSQRHFDRFDQYVLEEKLDGAETLLLGLGDLYQLQVVQPELRSLMDGHRDLSALIFDADGRVLFSEPEQVAIPLNYPQWQRRGTTEWSHNAKTWRGLQRQITRDGQQLNVLLMLDVTEHRAFLRSLSGWLWAALLLVIPGSVLLGWTIASRGLRPVHELSQTAISASAQSPVVCLSTQQVPAELLPLALAFNAVLARQARIIDDIPAKANPDSILSHREPVELRELCASVLDFYEVPAKGRGIHFELDGTGMLQGDALMLRQALSNLLANTLRDTPDGATISLEIAQDEHCLSLTLANPGISLQPEPRQPVSEPGGCVCHVRGVDRGGAFTHSIIEAHQGSISYSTVNGEKSLALVFRI</sequence>
<keyword evidence="14" id="KW-1185">Reference proteome</keyword>
<evidence type="ECO:0000313" key="14">
    <source>
        <dbReference type="Proteomes" id="UP000611945"/>
    </source>
</evidence>
<evidence type="ECO:0000256" key="7">
    <source>
        <dbReference type="ARBA" id="ARBA00022777"/>
    </source>
</evidence>
<comment type="subcellular location">
    <subcellularLocation>
        <location evidence="2">Membrane</location>
        <topology evidence="2">Multi-pass membrane protein</topology>
    </subcellularLocation>
</comment>
<feature type="domain" description="Histidine kinase" evidence="12">
    <location>
        <begin position="194"/>
        <end position="390"/>
    </location>
</feature>
<evidence type="ECO:0000256" key="2">
    <source>
        <dbReference type="ARBA" id="ARBA00004141"/>
    </source>
</evidence>
<dbReference type="SUPFAM" id="SSF55874">
    <property type="entry name" value="ATPase domain of HSP90 chaperone/DNA topoisomerase II/histidine kinase"/>
    <property type="match status" value="1"/>
</dbReference>
<dbReference type="PANTHER" id="PTHR45436:SF15">
    <property type="entry name" value="SENSOR HISTIDINE KINASE CUSS"/>
    <property type="match status" value="1"/>
</dbReference>
<feature type="transmembrane region" description="Helical" evidence="11">
    <location>
        <begin position="160"/>
        <end position="180"/>
    </location>
</feature>
<dbReference type="EC" id="2.7.13.3" evidence="3"/>
<keyword evidence="5" id="KW-0808">Transferase</keyword>
<proteinExistence type="predicted"/>
<evidence type="ECO:0000256" key="10">
    <source>
        <dbReference type="ARBA" id="ARBA00023136"/>
    </source>
</evidence>
<evidence type="ECO:0000256" key="9">
    <source>
        <dbReference type="ARBA" id="ARBA00023012"/>
    </source>
</evidence>
<keyword evidence="7" id="KW-0418">Kinase</keyword>
<dbReference type="InterPro" id="IPR003594">
    <property type="entry name" value="HATPase_dom"/>
</dbReference>
<keyword evidence="9" id="KW-0902">Two-component regulatory system</keyword>
<accession>A0ABR8TNT3</accession>
<protein>
    <recommendedName>
        <fullName evidence="3">histidine kinase</fullName>
        <ecNumber evidence="3">2.7.13.3</ecNumber>
    </recommendedName>
</protein>
<evidence type="ECO:0000256" key="5">
    <source>
        <dbReference type="ARBA" id="ARBA00022679"/>
    </source>
</evidence>
<comment type="catalytic activity">
    <reaction evidence="1">
        <text>ATP + protein L-histidine = ADP + protein N-phospho-L-histidine.</text>
        <dbReference type="EC" id="2.7.13.3"/>
    </reaction>
</comment>